<proteinExistence type="predicted"/>
<evidence type="ECO:0000313" key="2">
    <source>
        <dbReference type="EMBL" id="ALE17573.1"/>
    </source>
</evidence>
<dbReference type="RefSeq" id="WP_083440157.1">
    <property type="nucleotide sequence ID" value="NZ_CP012669.1"/>
</dbReference>
<feature type="signal peptide" evidence="1">
    <location>
        <begin position="1"/>
        <end position="25"/>
    </location>
</feature>
<feature type="chain" id="PRO_5005798266" evidence="1">
    <location>
        <begin position="26"/>
        <end position="145"/>
    </location>
</feature>
<reference evidence="2 3" key="1">
    <citation type="submission" date="2015-09" db="EMBL/GenBank/DDBJ databases">
        <title>Complete genome sequence of a benzo[a]pyrene-degrading bacterium Altererythrobacter epoxidivorans CGMCC 1.7731T.</title>
        <authorList>
            <person name="Li Z."/>
            <person name="Cheng H."/>
            <person name="Huo Y."/>
            <person name="Xu X."/>
        </authorList>
    </citation>
    <scope>NUCLEOTIDE SEQUENCE [LARGE SCALE GENOMIC DNA]</scope>
    <source>
        <strain evidence="2 3">CGMCC 1.7731</strain>
    </source>
</reference>
<dbReference type="PATRIC" id="fig|361183.4.peg.2257"/>
<gene>
    <name evidence="2" type="ORF">AMC99_02298</name>
</gene>
<accession>A0A0M4M9M5</accession>
<protein>
    <submittedName>
        <fullName evidence="2">Uncharacterized protein</fullName>
    </submittedName>
</protein>
<dbReference type="AlphaFoldDB" id="A0A0M4M9M5"/>
<sequence>MTRIAKITALALGGALALSAMPAAAEEPVEKPEPTKGEQQLAKLLEGRVAGEPERCIPARFNEAMQVIDETALVYGRGKTIWVNIPRYPQGLDDRDTLVIKRWGTQICRLDSVTMMDPSSKMTTGAIFLGDFVPYTRVEADKSDG</sequence>
<dbReference type="KEGG" id="aep:AMC99_02298"/>
<name>A0A0M4M9M5_9SPHN</name>
<evidence type="ECO:0000256" key="1">
    <source>
        <dbReference type="SAM" id="SignalP"/>
    </source>
</evidence>
<organism evidence="2 3">
    <name type="scientific">Altererythrobacter epoxidivorans</name>
    <dbReference type="NCBI Taxonomy" id="361183"/>
    <lineage>
        <taxon>Bacteria</taxon>
        <taxon>Pseudomonadati</taxon>
        <taxon>Pseudomonadota</taxon>
        <taxon>Alphaproteobacteria</taxon>
        <taxon>Sphingomonadales</taxon>
        <taxon>Erythrobacteraceae</taxon>
        <taxon>Altererythrobacter</taxon>
    </lineage>
</organism>
<evidence type="ECO:0000313" key="3">
    <source>
        <dbReference type="Proteomes" id="UP000057938"/>
    </source>
</evidence>
<dbReference type="STRING" id="361183.AMC99_02298"/>
<keyword evidence="3" id="KW-1185">Reference proteome</keyword>
<keyword evidence="1" id="KW-0732">Signal</keyword>
<dbReference type="EMBL" id="CP012669">
    <property type="protein sequence ID" value="ALE17573.1"/>
    <property type="molecule type" value="Genomic_DNA"/>
</dbReference>
<dbReference type="Proteomes" id="UP000057938">
    <property type="component" value="Chromosome"/>
</dbReference>